<proteinExistence type="predicted"/>
<dbReference type="InterPro" id="IPR000086">
    <property type="entry name" value="NUDIX_hydrolase_dom"/>
</dbReference>
<dbReference type="Pfam" id="PF00293">
    <property type="entry name" value="NUDIX"/>
    <property type="match status" value="1"/>
</dbReference>
<protein>
    <submittedName>
        <fullName evidence="3">NUDIX hydrolase</fullName>
    </submittedName>
</protein>
<dbReference type="PROSITE" id="PS51462">
    <property type="entry name" value="NUDIX"/>
    <property type="match status" value="1"/>
</dbReference>
<dbReference type="PANTHER" id="PTHR21340">
    <property type="entry name" value="DIADENOSINE 5,5-P1,P4-TETRAPHOSPHATE PYROPHOSPHOHYDROLASE MUTT"/>
    <property type="match status" value="1"/>
</dbReference>
<dbReference type="RefSeq" id="WP_209530924.1">
    <property type="nucleotide sequence ID" value="NZ_JAEEGA010000014.1"/>
</dbReference>
<gene>
    <name evidence="3" type="ORF">I6N95_19025</name>
</gene>
<accession>A0A940P7J1</accession>
<sequence length="153" mass="17771">MTEVPIFGEKIAGVHYVERHGAYIIIQNQQEKIVLVQAPNGAYFLPGGEIEGRETQLEAIHREVMEELGVEVEIDSYLGQADDYFYSRHRDTYFHNPAYFFSAKTWQEVCAPLEDFNVIEWFSVEEGIEKLKRGSHKWAVEEWLSSQVKRAET</sequence>
<evidence type="ECO:0000259" key="2">
    <source>
        <dbReference type="PROSITE" id="PS51462"/>
    </source>
</evidence>
<dbReference type="InterPro" id="IPR051325">
    <property type="entry name" value="Nudix_hydrolase_domain"/>
</dbReference>
<evidence type="ECO:0000256" key="1">
    <source>
        <dbReference type="ARBA" id="ARBA00022801"/>
    </source>
</evidence>
<dbReference type="GO" id="GO:0006167">
    <property type="term" value="P:AMP biosynthetic process"/>
    <property type="evidence" value="ECO:0007669"/>
    <property type="project" value="TreeGrafter"/>
</dbReference>
<feature type="domain" description="Nudix hydrolase" evidence="2">
    <location>
        <begin position="17"/>
        <end position="146"/>
    </location>
</feature>
<dbReference type="InterPro" id="IPR015797">
    <property type="entry name" value="NUDIX_hydrolase-like_dom_sf"/>
</dbReference>
<dbReference type="SUPFAM" id="SSF55811">
    <property type="entry name" value="Nudix"/>
    <property type="match status" value="1"/>
</dbReference>
<dbReference type="CDD" id="cd04684">
    <property type="entry name" value="NUDIX_Hydrolase"/>
    <property type="match status" value="1"/>
</dbReference>
<dbReference type="EMBL" id="JAEEGA010000014">
    <property type="protein sequence ID" value="MBP1043114.1"/>
    <property type="molecule type" value="Genomic_DNA"/>
</dbReference>
<keyword evidence="4" id="KW-1185">Reference proteome</keyword>
<dbReference type="PANTHER" id="PTHR21340:SF0">
    <property type="entry name" value="BIS(5'-NUCLEOSYL)-TETRAPHOSPHATASE [ASYMMETRICAL]"/>
    <property type="match status" value="1"/>
</dbReference>
<dbReference type="GO" id="GO:0006754">
    <property type="term" value="P:ATP biosynthetic process"/>
    <property type="evidence" value="ECO:0007669"/>
    <property type="project" value="TreeGrafter"/>
</dbReference>
<organism evidence="3 4">
    <name type="scientific">Vagococcus allomyrinae</name>
    <dbReference type="NCBI Taxonomy" id="2794353"/>
    <lineage>
        <taxon>Bacteria</taxon>
        <taxon>Bacillati</taxon>
        <taxon>Bacillota</taxon>
        <taxon>Bacilli</taxon>
        <taxon>Lactobacillales</taxon>
        <taxon>Enterococcaceae</taxon>
        <taxon>Vagococcus</taxon>
    </lineage>
</organism>
<dbReference type="Gene3D" id="3.90.79.10">
    <property type="entry name" value="Nucleoside Triphosphate Pyrophosphohydrolase"/>
    <property type="match status" value="1"/>
</dbReference>
<dbReference type="PROSITE" id="PS00893">
    <property type="entry name" value="NUDIX_BOX"/>
    <property type="match status" value="1"/>
</dbReference>
<dbReference type="AlphaFoldDB" id="A0A940P7J1"/>
<keyword evidence="1 3" id="KW-0378">Hydrolase</keyword>
<dbReference type="InterPro" id="IPR020084">
    <property type="entry name" value="NUDIX_hydrolase_CS"/>
</dbReference>
<reference evidence="3" key="1">
    <citation type="submission" date="2020-12" db="EMBL/GenBank/DDBJ databases">
        <title>Vagococcus allomyrinae sp. nov. and Enterococcus lavae sp. nov., isolated from the larvae of Allomyrina dichotoma.</title>
        <authorList>
            <person name="Lee S.D."/>
        </authorList>
    </citation>
    <scope>NUCLEOTIDE SEQUENCE</scope>
    <source>
        <strain evidence="3">BWB3-3</strain>
    </source>
</reference>
<dbReference type="GO" id="GO:0004081">
    <property type="term" value="F:bis(5'-nucleosyl)-tetraphosphatase (asymmetrical) activity"/>
    <property type="evidence" value="ECO:0007669"/>
    <property type="project" value="TreeGrafter"/>
</dbReference>
<comment type="caution">
    <text evidence="3">The sequence shown here is derived from an EMBL/GenBank/DDBJ whole genome shotgun (WGS) entry which is preliminary data.</text>
</comment>
<dbReference type="Proteomes" id="UP000674938">
    <property type="component" value="Unassembled WGS sequence"/>
</dbReference>
<evidence type="ECO:0000313" key="4">
    <source>
        <dbReference type="Proteomes" id="UP000674938"/>
    </source>
</evidence>
<name>A0A940P7J1_9ENTE</name>
<evidence type="ECO:0000313" key="3">
    <source>
        <dbReference type="EMBL" id="MBP1043114.1"/>
    </source>
</evidence>